<comment type="caution">
    <text evidence="2">The sequence shown here is derived from an EMBL/GenBank/DDBJ whole genome shotgun (WGS) entry which is preliminary data.</text>
</comment>
<sequence>MSFKRRLRAAVQGFRNPNRVVTSSAVNTLEQIKASRLAWQEAVPRWERIQSVAEAALGEGGCSGGTMLEIGGRLNPRKADFPSFTYHALDLQDAPGAEVEVAVGNITHCPHIPDESYDFIFSLDVFEHIDKPWLAAQEIQRLLKPGGVTMHSTLFAWRYHPCPIDYWRYSAEGLKSLFDRLDCVHAEFDHSERRRDLRGRDGNLVEGDALGGWRENVRVNYAGIKR</sequence>
<reference evidence="2 3" key="1">
    <citation type="submission" date="2019-12" db="EMBL/GenBank/DDBJ databases">
        <authorList>
            <person name="Zhang Y.-J."/>
        </authorList>
    </citation>
    <scope>NUCLEOTIDE SEQUENCE [LARGE SCALE GENOMIC DNA]</scope>
    <source>
        <strain evidence="2 3">CY05</strain>
    </source>
</reference>
<organism evidence="2 3">
    <name type="scientific">Parasedimentitalea huanghaiensis</name>
    <dbReference type="NCBI Taxonomy" id="2682100"/>
    <lineage>
        <taxon>Bacteria</taxon>
        <taxon>Pseudomonadati</taxon>
        <taxon>Pseudomonadota</taxon>
        <taxon>Alphaproteobacteria</taxon>
        <taxon>Rhodobacterales</taxon>
        <taxon>Paracoccaceae</taxon>
        <taxon>Parasedimentitalea</taxon>
    </lineage>
</organism>
<keyword evidence="2" id="KW-0808">Transferase</keyword>
<dbReference type="RefSeq" id="WP_157024725.1">
    <property type="nucleotide sequence ID" value="NZ_WQLV01000024.1"/>
</dbReference>
<protein>
    <submittedName>
        <fullName evidence="2">Methyltransferase domain-containing protein</fullName>
    </submittedName>
</protein>
<dbReference type="AlphaFoldDB" id="A0A6L6WL06"/>
<dbReference type="Gene3D" id="3.40.50.150">
    <property type="entry name" value="Vaccinia Virus protein VP39"/>
    <property type="match status" value="1"/>
</dbReference>
<accession>A0A6L6WL06</accession>
<keyword evidence="3" id="KW-1185">Reference proteome</keyword>
<dbReference type="Proteomes" id="UP000478892">
    <property type="component" value="Unassembled WGS sequence"/>
</dbReference>
<dbReference type="CDD" id="cd02440">
    <property type="entry name" value="AdoMet_MTases"/>
    <property type="match status" value="1"/>
</dbReference>
<proteinExistence type="predicted"/>
<gene>
    <name evidence="2" type="ORF">GO984_22185</name>
</gene>
<dbReference type="EMBL" id="WQLV01000024">
    <property type="protein sequence ID" value="MVO18523.1"/>
    <property type="molecule type" value="Genomic_DNA"/>
</dbReference>
<dbReference type="GO" id="GO:0008757">
    <property type="term" value="F:S-adenosylmethionine-dependent methyltransferase activity"/>
    <property type="evidence" value="ECO:0007669"/>
    <property type="project" value="InterPro"/>
</dbReference>
<dbReference type="GO" id="GO:0032259">
    <property type="term" value="P:methylation"/>
    <property type="evidence" value="ECO:0007669"/>
    <property type="project" value="UniProtKB-KW"/>
</dbReference>
<dbReference type="Pfam" id="PF08241">
    <property type="entry name" value="Methyltransf_11"/>
    <property type="match status" value="1"/>
</dbReference>
<evidence type="ECO:0000313" key="3">
    <source>
        <dbReference type="Proteomes" id="UP000478892"/>
    </source>
</evidence>
<dbReference type="SUPFAM" id="SSF53335">
    <property type="entry name" value="S-adenosyl-L-methionine-dependent methyltransferases"/>
    <property type="match status" value="1"/>
</dbReference>
<dbReference type="InterPro" id="IPR013216">
    <property type="entry name" value="Methyltransf_11"/>
</dbReference>
<evidence type="ECO:0000259" key="1">
    <source>
        <dbReference type="Pfam" id="PF08241"/>
    </source>
</evidence>
<name>A0A6L6WL06_9RHOB</name>
<keyword evidence="2" id="KW-0489">Methyltransferase</keyword>
<feature type="domain" description="Methyltransferase type 11" evidence="1">
    <location>
        <begin position="95"/>
        <end position="148"/>
    </location>
</feature>
<dbReference type="InterPro" id="IPR029063">
    <property type="entry name" value="SAM-dependent_MTases_sf"/>
</dbReference>
<evidence type="ECO:0000313" key="2">
    <source>
        <dbReference type="EMBL" id="MVO18523.1"/>
    </source>
</evidence>